<dbReference type="EMBL" id="CP010311">
    <property type="protein sequence ID" value="AJF06180.1"/>
    <property type="molecule type" value="Genomic_DNA"/>
</dbReference>
<name>A0A0B5FQ22_9BACT</name>
<dbReference type="PANTHER" id="PTHR21530">
    <property type="entry name" value="PHEROMONE SHUTDOWN PROTEIN"/>
    <property type="match status" value="1"/>
</dbReference>
<keyword evidence="3" id="KW-1185">Reference proteome</keyword>
<dbReference type="OrthoDB" id="9809330at2"/>
<evidence type="ECO:0000313" key="3">
    <source>
        <dbReference type="Proteomes" id="UP000035036"/>
    </source>
</evidence>
<dbReference type="CDD" id="cd14726">
    <property type="entry name" value="TraB_PrgY-like"/>
    <property type="match status" value="1"/>
</dbReference>
<dbReference type="PANTHER" id="PTHR21530:SF7">
    <property type="entry name" value="TRAB DOMAIN-CONTAINING PROTEIN"/>
    <property type="match status" value="1"/>
</dbReference>
<evidence type="ECO:0000256" key="1">
    <source>
        <dbReference type="SAM" id="Phobius"/>
    </source>
</evidence>
<dbReference type="NCBIfam" id="TIGR00261">
    <property type="entry name" value="traB"/>
    <property type="match status" value="1"/>
</dbReference>
<feature type="transmembrane region" description="Helical" evidence="1">
    <location>
        <begin position="307"/>
        <end position="336"/>
    </location>
</feature>
<dbReference type="STRING" id="483547.GSUB_05860"/>
<dbReference type="KEGG" id="gsb:GSUB_05860"/>
<organism evidence="2 3">
    <name type="scientific">Geoalkalibacter subterraneus</name>
    <dbReference type="NCBI Taxonomy" id="483547"/>
    <lineage>
        <taxon>Bacteria</taxon>
        <taxon>Pseudomonadati</taxon>
        <taxon>Thermodesulfobacteriota</taxon>
        <taxon>Desulfuromonadia</taxon>
        <taxon>Desulfuromonadales</taxon>
        <taxon>Geoalkalibacteraceae</taxon>
        <taxon>Geoalkalibacter</taxon>
    </lineage>
</organism>
<evidence type="ECO:0000313" key="2">
    <source>
        <dbReference type="EMBL" id="AJF06180.1"/>
    </source>
</evidence>
<dbReference type="Proteomes" id="UP000035036">
    <property type="component" value="Chromosome"/>
</dbReference>
<keyword evidence="1" id="KW-0812">Transmembrane</keyword>
<keyword evidence="1" id="KW-0472">Membrane</keyword>
<proteinExistence type="predicted"/>
<dbReference type="AlphaFoldDB" id="A0A0B5FQ22"/>
<dbReference type="Pfam" id="PF01963">
    <property type="entry name" value="TraB_PrgY_gumN"/>
    <property type="match status" value="1"/>
</dbReference>
<feature type="transmembrane region" description="Helical" evidence="1">
    <location>
        <begin position="253"/>
        <end position="272"/>
    </location>
</feature>
<dbReference type="InterPro" id="IPR046345">
    <property type="entry name" value="TraB_PrgY-like"/>
</dbReference>
<protein>
    <submittedName>
        <fullName evidence="2">Conjugal transfer protein TraB</fullName>
    </submittedName>
</protein>
<feature type="transmembrane region" description="Helical" evidence="1">
    <location>
        <begin position="279"/>
        <end position="301"/>
    </location>
</feature>
<keyword evidence="1" id="KW-1133">Transmembrane helix</keyword>
<dbReference type="InterPro" id="IPR005230">
    <property type="entry name" value="TraB_bac"/>
</dbReference>
<reference evidence="2 3" key="1">
    <citation type="journal article" date="2015" name="Genome Announc.">
        <title>Genomes of Geoalkalibacter ferrihydriticus Z-0531T and Geoalkalibacter subterraneus Red1T, Two Haloalkaliphilic Metal-Reducing Deltaproteobacteria.</title>
        <authorList>
            <person name="Badalamenti J.P."/>
            <person name="Krajmalnik-Brown R."/>
            <person name="Torres C.I."/>
            <person name="Bond D.R."/>
        </authorList>
    </citation>
    <scope>NUCLEOTIDE SEQUENCE [LARGE SCALE GENOMIC DNA]</scope>
    <source>
        <strain evidence="2 3">Red1</strain>
    </source>
</reference>
<accession>A0A0B5FQ22</accession>
<gene>
    <name evidence="2" type="ORF">GSUB_05860</name>
</gene>
<dbReference type="InterPro" id="IPR002816">
    <property type="entry name" value="TraB/PrgY/GumN_fam"/>
</dbReference>
<sequence length="391" mass="43118">MAAMDQSDIHRICIDDKEIILIGTAHISRESAETVTRVIEETAPDTVCVELDEQRFKALQYRNQWESLNLKQVIRNGQVPFLMANLALSAFQKRMGLQTGTRPGAEMAAAAEAAEKLGLQVELVDRSIRTTLLRVWRKTGFWKKTQIMASLVASLFEKSEINEEELARLRQSDTLSAMLEEMSRMLPSVKSILVDERDLFMAHHIRKAPGKRIVAVLGAAHIPGIKRLLHEEISTKQIEDISDVPPKPLISKIIPWIIPSVVAALFILGFLLGDRQQVAGAALAWVLANGLLSALGTLVALGHPLTILAAFIAAPITSLNPTIGAGFVTGLVQAIVASPTVRDMERLGEDLVVVRGWWKNRLARVLLVFFFSSLGSTAGTFLAFHWLKDLI</sequence>
<feature type="transmembrane region" description="Helical" evidence="1">
    <location>
        <begin position="365"/>
        <end position="387"/>
    </location>
</feature>
<dbReference type="HOGENOM" id="CLU_032780_1_0_7"/>